<dbReference type="RefSeq" id="WP_015354552.1">
    <property type="nucleotide sequence ID" value="NC_020133.1"/>
</dbReference>
<evidence type="ECO:0000313" key="1">
    <source>
        <dbReference type="EMBL" id="AGC61002.1"/>
    </source>
</evidence>
<gene>
    <name evidence="1" type="ordered locus">MULP_00973</name>
</gene>
<keyword evidence="2" id="KW-1185">Reference proteome</keyword>
<name>L7V4B0_MYCL1</name>
<proteinExistence type="predicted"/>
<dbReference type="HOGENOM" id="CLU_3292722_0_0_11"/>
<organism evidence="1 2">
    <name type="scientific">Mycobacterium liflandii (strain 128FXT)</name>
    <dbReference type="NCBI Taxonomy" id="459424"/>
    <lineage>
        <taxon>Bacteria</taxon>
        <taxon>Bacillati</taxon>
        <taxon>Actinomycetota</taxon>
        <taxon>Actinomycetes</taxon>
        <taxon>Mycobacteriales</taxon>
        <taxon>Mycobacteriaceae</taxon>
        <taxon>Mycobacterium</taxon>
        <taxon>Mycobacterium ulcerans group</taxon>
    </lineage>
</organism>
<reference evidence="1 2" key="1">
    <citation type="journal article" date="2013" name="J. Bacteriol.">
        <title>Complete Genome Sequence of the Frog Pathogen Mycobacterium ulcerans Ecovar Liflandii.</title>
        <authorList>
            <person name="Tobias N.J."/>
            <person name="Doig K.D."/>
            <person name="Medema M.H."/>
            <person name="Chen H."/>
            <person name="Haring V."/>
            <person name="Moore R."/>
            <person name="Seemann T."/>
            <person name="Stinear T.P."/>
        </authorList>
    </citation>
    <scope>NUCLEOTIDE SEQUENCE [LARGE SCALE GENOMIC DNA]</scope>
    <source>
        <strain evidence="1 2">128FXT</strain>
    </source>
</reference>
<dbReference type="AlphaFoldDB" id="L7V4B0"/>
<dbReference type="InterPro" id="IPR029060">
    <property type="entry name" value="PIN-like_dom_sf"/>
</dbReference>
<protein>
    <recommendedName>
        <fullName evidence="3">PIN domain-containing protein</fullName>
    </recommendedName>
</protein>
<sequence length="40" mass="4388">MAHKDPFDRVIVAQALRNNLTIATRDEKILTAALTPALQA</sequence>
<evidence type="ECO:0008006" key="3">
    <source>
        <dbReference type="Google" id="ProtNLM"/>
    </source>
</evidence>
<dbReference type="SUPFAM" id="SSF88723">
    <property type="entry name" value="PIN domain-like"/>
    <property type="match status" value="1"/>
</dbReference>
<dbReference type="Proteomes" id="UP000011157">
    <property type="component" value="Chromosome"/>
</dbReference>
<accession>L7V4B0</accession>
<evidence type="ECO:0000313" key="2">
    <source>
        <dbReference type="Proteomes" id="UP000011157"/>
    </source>
</evidence>
<dbReference type="EMBL" id="CP003899">
    <property type="protein sequence ID" value="AGC61002.1"/>
    <property type="molecule type" value="Genomic_DNA"/>
</dbReference>
<dbReference type="KEGG" id="mli:MULP_00973"/>
<dbReference type="PATRIC" id="fig|459424.11.peg.995"/>